<dbReference type="OrthoDB" id="6316044at2"/>
<accession>A0A0F4PSA6</accession>
<dbReference type="Proteomes" id="UP000033664">
    <property type="component" value="Unassembled WGS sequence"/>
</dbReference>
<dbReference type="RefSeq" id="WP_045979545.1">
    <property type="nucleotide sequence ID" value="NZ_CP023396.1"/>
</dbReference>
<protein>
    <submittedName>
        <fullName evidence="1">Uncharacterized protein</fullName>
    </submittedName>
</protein>
<proteinExistence type="predicted"/>
<dbReference type="GeneID" id="58229118"/>
<dbReference type="eggNOG" id="ENOG5034975">
    <property type="taxonomic scope" value="Bacteria"/>
</dbReference>
<name>A0A0F4PSA6_9GAMM</name>
<evidence type="ECO:0000313" key="2">
    <source>
        <dbReference type="Proteomes" id="UP000033664"/>
    </source>
</evidence>
<evidence type="ECO:0000313" key="1">
    <source>
        <dbReference type="EMBL" id="KJY98370.1"/>
    </source>
</evidence>
<reference evidence="1 2" key="1">
    <citation type="journal article" date="2015" name="BMC Genomics">
        <title>Genome mining reveals unlocked bioactive potential of marine Gram-negative bacteria.</title>
        <authorList>
            <person name="Machado H."/>
            <person name="Sonnenschein E.C."/>
            <person name="Melchiorsen J."/>
            <person name="Gram L."/>
        </authorList>
    </citation>
    <scope>NUCLEOTIDE SEQUENCE [LARGE SCALE GENOMIC DNA]</scope>
    <source>
        <strain evidence="1 2">S3137</strain>
    </source>
</reference>
<gene>
    <name evidence="1" type="ORF">TW72_11505</name>
</gene>
<sequence length="82" mass="8844">MSLNDLRGEFADDIAQIAADLSNSLPMSKPQLRSAFSDDELKELHEMIAAVHQATSEHDKQLVLADNAKSVLALLKTLGVGV</sequence>
<organism evidence="1 2">
    <name type="scientific">Pseudoalteromonas ruthenica</name>
    <dbReference type="NCBI Taxonomy" id="151081"/>
    <lineage>
        <taxon>Bacteria</taxon>
        <taxon>Pseudomonadati</taxon>
        <taxon>Pseudomonadota</taxon>
        <taxon>Gammaproteobacteria</taxon>
        <taxon>Alteromonadales</taxon>
        <taxon>Pseudoalteromonadaceae</taxon>
        <taxon>Pseudoalteromonas</taxon>
    </lineage>
</organism>
<dbReference type="AlphaFoldDB" id="A0A0F4PSA6"/>
<dbReference type="EMBL" id="JXXZ01000010">
    <property type="protein sequence ID" value="KJY98370.1"/>
    <property type="molecule type" value="Genomic_DNA"/>
</dbReference>
<comment type="caution">
    <text evidence="1">The sequence shown here is derived from an EMBL/GenBank/DDBJ whole genome shotgun (WGS) entry which is preliminary data.</text>
</comment>
<dbReference type="PATRIC" id="fig|151081.8.peg.2125"/>
<keyword evidence="2" id="KW-1185">Reference proteome</keyword>